<sequence length="117" mass="12335">MLLVQRGHERVGLPVASDPTVSRLVDALASAGPKAPDVIRTASAEVRDRVWKLADTPAPDVGPGNAGSNAASDHLPLHEGAQNQIWLEIVQIVLELPAWTDVITDALARLTALPKPG</sequence>
<dbReference type="OrthoDB" id="3254802at2"/>
<dbReference type="EMBL" id="BJND01000052">
    <property type="protein sequence ID" value="GEC08382.1"/>
    <property type="molecule type" value="Genomic_DNA"/>
</dbReference>
<dbReference type="Proteomes" id="UP000317881">
    <property type="component" value="Unassembled WGS sequence"/>
</dbReference>
<evidence type="ECO:0000313" key="2">
    <source>
        <dbReference type="EMBL" id="GEC08382.1"/>
    </source>
</evidence>
<comment type="caution">
    <text evidence="2">The sequence shown here is derived from an EMBL/GenBank/DDBJ whole genome shotgun (WGS) entry which is preliminary data.</text>
</comment>
<keyword evidence="3" id="KW-1185">Reference proteome</keyword>
<proteinExistence type="predicted"/>
<dbReference type="AlphaFoldDB" id="A0A4Y3VMY6"/>
<protein>
    <submittedName>
        <fullName evidence="2">Uncharacterized protein</fullName>
    </submittedName>
</protein>
<organism evidence="2 3">
    <name type="scientific">Streptomyces spinoverrucosus</name>
    <dbReference type="NCBI Taxonomy" id="284043"/>
    <lineage>
        <taxon>Bacteria</taxon>
        <taxon>Bacillati</taxon>
        <taxon>Actinomycetota</taxon>
        <taxon>Actinomycetes</taxon>
        <taxon>Kitasatosporales</taxon>
        <taxon>Streptomycetaceae</taxon>
        <taxon>Streptomyces</taxon>
    </lineage>
</organism>
<evidence type="ECO:0000313" key="3">
    <source>
        <dbReference type="Proteomes" id="UP000317881"/>
    </source>
</evidence>
<gene>
    <name evidence="2" type="ORF">SSP24_60370</name>
</gene>
<name>A0A4Y3VMY6_9ACTN</name>
<reference evidence="2 3" key="1">
    <citation type="submission" date="2019-06" db="EMBL/GenBank/DDBJ databases">
        <title>Whole genome shotgun sequence of Streptomyces spinoverrucosus NBRC 14228.</title>
        <authorList>
            <person name="Hosoyama A."/>
            <person name="Uohara A."/>
            <person name="Ohji S."/>
            <person name="Ichikawa N."/>
        </authorList>
    </citation>
    <scope>NUCLEOTIDE SEQUENCE [LARGE SCALE GENOMIC DNA]</scope>
    <source>
        <strain evidence="2 3">NBRC 14228</strain>
    </source>
</reference>
<feature type="region of interest" description="Disordered" evidence="1">
    <location>
        <begin position="55"/>
        <end position="74"/>
    </location>
</feature>
<evidence type="ECO:0000256" key="1">
    <source>
        <dbReference type="SAM" id="MobiDB-lite"/>
    </source>
</evidence>
<accession>A0A4Y3VMY6</accession>